<evidence type="ECO:0000256" key="3">
    <source>
        <dbReference type="ARBA" id="ARBA00023180"/>
    </source>
</evidence>
<dbReference type="SUPFAM" id="SSF49265">
    <property type="entry name" value="Fibronectin type III"/>
    <property type="match status" value="1"/>
</dbReference>
<keyword evidence="3" id="KW-0325">Glycoprotein</keyword>
<keyword evidence="2" id="KW-1015">Disulfide bond</keyword>
<sequence length="352" mass="39897">MEGSARLYAQCGHREGSTYASAHSTEALEASELISRFLCFIPSLVSRFNCCAHLCDFQMPLIVPSLALALLVGMSCCQATELMEWPLQYAVLSDSDDYTLECDTKERNIRWLAPSWTCSAPVGKALYISDIQLPCAGQYLCLSARKGLLLWSMYLLIADASLLDVTCFVESHTSSTLHCSADIDEEEGILRARASVSSTDMPQWYTATIDGTLSFTLSMDKFCAFEEQMEPILVEVQVATEKRFMSLNKLYYIRDIVKPSPPENMNVLKHNRQLLISWNYPTPWSNYASYFPMLFELNMIYRNDTEEQIKVEGAQVLAVSANVRTIKGRCRDLYYRSEWSPWTQGIETPLCK</sequence>
<organism evidence="4">
    <name type="scientific">Xenopus tropicalis</name>
    <name type="common">Western clawed frog</name>
    <name type="synonym">Silurana tropicalis</name>
    <dbReference type="NCBI Taxonomy" id="8364"/>
    <lineage>
        <taxon>Eukaryota</taxon>
        <taxon>Metazoa</taxon>
        <taxon>Chordata</taxon>
        <taxon>Craniata</taxon>
        <taxon>Vertebrata</taxon>
        <taxon>Euteleostomi</taxon>
        <taxon>Amphibia</taxon>
        <taxon>Batrachia</taxon>
        <taxon>Anura</taxon>
        <taxon>Pipoidea</taxon>
        <taxon>Pipidae</taxon>
        <taxon>Xenopodinae</taxon>
        <taxon>Xenopus</taxon>
        <taxon>Silurana</taxon>
    </lineage>
</organism>
<dbReference type="Ensembl" id="ENSXETT00000117914">
    <property type="protein sequence ID" value="ENSXETP00000103715"/>
    <property type="gene ID" value="ENSXETG00000047867"/>
</dbReference>
<evidence type="ECO:0000256" key="2">
    <source>
        <dbReference type="ARBA" id="ARBA00023157"/>
    </source>
</evidence>
<accession>A0A803J774</accession>
<dbReference type="PANTHER" id="PTHR48485">
    <property type="entry name" value="INTERLEUKIN-12 SUBUNIT BETA-RELATED"/>
    <property type="match status" value="1"/>
</dbReference>
<dbReference type="InterPro" id="IPR036116">
    <property type="entry name" value="FN3_sf"/>
</dbReference>
<dbReference type="GeneTree" id="ENSGT01120000273278"/>
<dbReference type="AlphaFoldDB" id="A0A803J774"/>
<reference evidence="4" key="1">
    <citation type="journal article" date="2010" name="Science">
        <title>The genome of the Western clawed frog Xenopus tropicalis.</title>
        <authorList>
            <person name="Hellsten U."/>
            <person name="Harland R.M."/>
            <person name="Gilchrist M.J."/>
            <person name="Hendrix D."/>
            <person name="Jurka J."/>
            <person name="Kapitonov V."/>
            <person name="Ovcharenko I."/>
            <person name="Putnam N.H."/>
            <person name="Shu S."/>
            <person name="Taher L."/>
            <person name="Blitz I.L."/>
            <person name="Blumberg B."/>
            <person name="Dichmann D.S."/>
            <person name="Dubchak I."/>
            <person name="Amaya E."/>
            <person name="Detter J.C."/>
            <person name="Fletcher R."/>
            <person name="Gerhard D.S."/>
            <person name="Goodstein D."/>
            <person name="Graves T."/>
            <person name="Grigoriev I.V."/>
            <person name="Grimwood J."/>
            <person name="Kawashima T."/>
            <person name="Lindquist E."/>
            <person name="Lucas S.M."/>
            <person name="Mead P.E."/>
            <person name="Mitros T."/>
            <person name="Ogino H."/>
            <person name="Ohta Y."/>
            <person name="Poliakov A.V."/>
            <person name="Pollet N."/>
            <person name="Robert J."/>
            <person name="Salamov A."/>
            <person name="Sater A.K."/>
            <person name="Schmutz J."/>
            <person name="Terry A."/>
            <person name="Vize P.D."/>
            <person name="Warren W.C."/>
            <person name="Wells D."/>
            <person name="Wills A."/>
            <person name="Wilson R.K."/>
            <person name="Zimmerman L.B."/>
            <person name="Zorn A.M."/>
            <person name="Grainger R."/>
            <person name="Grammer T."/>
            <person name="Khokha M.K."/>
            <person name="Richardson P.M."/>
            <person name="Rokhsar D.S."/>
        </authorList>
    </citation>
    <scope>NUCLEOTIDE SEQUENCE [LARGE SCALE GENOMIC DNA]</scope>
    <source>
        <strain evidence="4">Nigerian</strain>
    </source>
</reference>
<evidence type="ECO:0000256" key="1">
    <source>
        <dbReference type="ARBA" id="ARBA00022729"/>
    </source>
</evidence>
<protein>
    <submittedName>
        <fullName evidence="4">Uncharacterized protein</fullName>
    </submittedName>
</protein>
<dbReference type="InterPro" id="IPR013783">
    <property type="entry name" value="Ig-like_fold"/>
</dbReference>
<reference evidence="4" key="2">
    <citation type="submission" date="2021-03" db="UniProtKB">
        <authorList>
            <consortium name="Ensembl"/>
        </authorList>
    </citation>
    <scope>IDENTIFICATION</scope>
</reference>
<keyword evidence="1" id="KW-0732">Signal</keyword>
<dbReference type="PANTHER" id="PTHR48485:SF2">
    <property type="entry name" value="INTERLEUKIN-12 SUBUNIT BETA"/>
    <property type="match status" value="1"/>
</dbReference>
<dbReference type="InterPro" id="IPR050676">
    <property type="entry name" value="IL-12"/>
</dbReference>
<dbReference type="Gene3D" id="2.60.40.10">
    <property type="entry name" value="Immunoglobulins"/>
    <property type="match status" value="1"/>
</dbReference>
<proteinExistence type="predicted"/>
<name>A0A803J774_XENTR</name>
<dbReference type="InParanoid" id="A0A803J774"/>
<evidence type="ECO:0000313" key="4">
    <source>
        <dbReference type="Ensembl" id="ENSXETP00000103715"/>
    </source>
</evidence>